<dbReference type="AlphaFoldDB" id="A0A9E2KN48"/>
<dbReference type="InterPro" id="IPR057770">
    <property type="entry name" value="YscD/Y4YQ_C"/>
</dbReference>
<name>A0A9E2KN48_9GAMM</name>
<evidence type="ECO:0000313" key="4">
    <source>
        <dbReference type="EMBL" id="MBU3826304.1"/>
    </source>
</evidence>
<accession>A0A9E2KN48</accession>
<keyword evidence="2" id="KW-0472">Membrane</keyword>
<keyword evidence="2" id="KW-1133">Transmembrane helix</keyword>
<dbReference type="Pfam" id="PF23893">
    <property type="entry name" value="Y4YQ_C"/>
    <property type="match status" value="1"/>
</dbReference>
<feature type="domain" description="YscD/Y4YQ C-terminal" evidence="3">
    <location>
        <begin position="444"/>
        <end position="478"/>
    </location>
</feature>
<dbReference type="Gene3D" id="2.60.200.20">
    <property type="match status" value="1"/>
</dbReference>
<evidence type="ECO:0000256" key="1">
    <source>
        <dbReference type="SAM" id="MobiDB-lite"/>
    </source>
</evidence>
<dbReference type="CDD" id="cd00060">
    <property type="entry name" value="FHA"/>
    <property type="match status" value="1"/>
</dbReference>
<proteinExistence type="predicted"/>
<feature type="region of interest" description="Disordered" evidence="1">
    <location>
        <begin position="121"/>
        <end position="155"/>
    </location>
</feature>
<evidence type="ECO:0000313" key="5">
    <source>
        <dbReference type="Proteomes" id="UP000824150"/>
    </source>
</evidence>
<reference evidence="4" key="2">
    <citation type="submission" date="2021-04" db="EMBL/GenBank/DDBJ databases">
        <authorList>
            <person name="Gilroy R."/>
        </authorList>
    </citation>
    <scope>NUCLEOTIDE SEQUENCE</scope>
    <source>
        <strain evidence="4">687</strain>
    </source>
</reference>
<keyword evidence="2" id="KW-0812">Transmembrane</keyword>
<evidence type="ECO:0000256" key="2">
    <source>
        <dbReference type="SAM" id="Phobius"/>
    </source>
</evidence>
<comment type="caution">
    <text evidence="4">The sequence shown here is derived from an EMBL/GenBank/DDBJ whole genome shotgun (WGS) entry which is preliminary data.</text>
</comment>
<protein>
    <recommendedName>
        <fullName evidence="3">YscD/Y4YQ C-terminal domain-containing protein</fullName>
    </recommendedName>
</protein>
<organism evidence="4 5">
    <name type="scientific">Candidatus Anaerobiospirillum merdipullorum</name>
    <dbReference type="NCBI Taxonomy" id="2838450"/>
    <lineage>
        <taxon>Bacteria</taxon>
        <taxon>Pseudomonadati</taxon>
        <taxon>Pseudomonadota</taxon>
        <taxon>Gammaproteobacteria</taxon>
        <taxon>Aeromonadales</taxon>
        <taxon>Succinivibrionaceae</taxon>
        <taxon>Anaerobiospirillum</taxon>
    </lineage>
</organism>
<dbReference type="Proteomes" id="UP000824150">
    <property type="component" value="Unassembled WGS sequence"/>
</dbReference>
<reference evidence="4" key="1">
    <citation type="journal article" date="2021" name="PeerJ">
        <title>Extensive microbial diversity within the chicken gut microbiome revealed by metagenomics and culture.</title>
        <authorList>
            <person name="Gilroy R."/>
            <person name="Ravi A."/>
            <person name="Getino M."/>
            <person name="Pursley I."/>
            <person name="Horton D.L."/>
            <person name="Alikhan N.F."/>
            <person name="Baker D."/>
            <person name="Gharbi K."/>
            <person name="Hall N."/>
            <person name="Watson M."/>
            <person name="Adriaenssens E.M."/>
            <person name="Foster-Nyarko E."/>
            <person name="Jarju S."/>
            <person name="Secka A."/>
            <person name="Antonio M."/>
            <person name="Oren A."/>
            <person name="Chaudhuri R.R."/>
            <person name="La Ragione R."/>
            <person name="Hildebrand F."/>
            <person name="Pallen M.J."/>
        </authorList>
    </citation>
    <scope>NUCLEOTIDE SEQUENCE</scope>
    <source>
        <strain evidence="4">687</strain>
    </source>
</reference>
<dbReference type="EMBL" id="JAHLFG010000027">
    <property type="protein sequence ID" value="MBU3826304.1"/>
    <property type="molecule type" value="Genomic_DNA"/>
</dbReference>
<sequence length="484" mass="52772">MSESISFRFLAGSNLGAVFSLSAGEYTLGNSSECDIELDEQGAESIVVIRVDATKTVTVRLQSGRARLNGQELSAEYQPFPAGAILAIGFSAITYLTAGQSLESIDLSALGLAGKKNEEQQPHADVAQAVSRPEAATSTEIKAKPPLPDGKPAKPTPGLFGLPRAFVTVIGLVLLFLALISLIAGSALFGQRAQEREAVAAAQAYLKDNGFLKITPTLTDEVMVFKGEVPSTDDFTRFASNLPKLPFAAVLEVQVRDKLLHDIEKTCAVHGATVRAEYLNNNKGSIVLYGYVKDPYVKAQLIAAVQQELHLANLDAHFTDYGQMKDLIAKYQPQDFKVPLQLDSLKIYYEGKLTLEDVTNLEQLKADLAGAIKAPLALEPLKNRDRSQIELYRFTNSDLNLATTQEKSDNNSQGADAEILEPTQSFKMQDIVGVTMEPMRFVSMADGSRYFEGSVMPDGSVLREISVHQLTLERNGEKFIHELK</sequence>
<gene>
    <name evidence="4" type="ORF">IAA31_02270</name>
</gene>
<evidence type="ECO:0000259" key="3">
    <source>
        <dbReference type="Pfam" id="PF23893"/>
    </source>
</evidence>
<feature type="transmembrane region" description="Helical" evidence="2">
    <location>
        <begin position="165"/>
        <end position="189"/>
    </location>
</feature>